<accession>A0A446CJ09</accession>
<protein>
    <submittedName>
        <fullName evidence="1">Uncharacterized protein</fullName>
    </submittedName>
</protein>
<reference evidence="1 2" key="1">
    <citation type="submission" date="2018-07" db="EMBL/GenBank/DDBJ databases">
        <authorList>
            <person name="Peeters C."/>
        </authorList>
    </citation>
    <scope>NUCLEOTIDE SEQUENCE [LARGE SCALE GENOMIC DNA]</scope>
    <source>
        <strain evidence="1 2">LMG 3411</strain>
    </source>
</reference>
<dbReference type="OrthoDB" id="9030311at2"/>
<dbReference type="RefSeq" id="WP_129528512.1">
    <property type="nucleotide sequence ID" value="NZ_UFQB01000013.1"/>
</dbReference>
<dbReference type="EMBL" id="UFQB01000013">
    <property type="protein sequence ID" value="SSW67862.1"/>
    <property type="molecule type" value="Genomic_DNA"/>
</dbReference>
<proteinExistence type="predicted"/>
<evidence type="ECO:0000313" key="2">
    <source>
        <dbReference type="Proteomes" id="UP000289184"/>
    </source>
</evidence>
<sequence length="187" mass="19655">MILADYLTVQAGASPEYVFQMLGETGFSMPAASCPSSPLRHWQRDEALPPAACLLLEQGLHLSGICGLVRAVSASASGPEAEAAWILARSDQGLVSIVVRGAAGASARRLREDAALALRQAARYLAGYAVVLAQASRGDESMEGYLRFAGKPGREQVRADTLYANRDAGTGTMFACAWLGHSLTAAD</sequence>
<dbReference type="Proteomes" id="UP000289184">
    <property type="component" value="Unassembled WGS sequence"/>
</dbReference>
<keyword evidence="2" id="KW-1185">Reference proteome</keyword>
<evidence type="ECO:0000313" key="1">
    <source>
        <dbReference type="EMBL" id="SSW67862.1"/>
    </source>
</evidence>
<dbReference type="AlphaFoldDB" id="A0A446CJ09"/>
<name>A0A446CJ09_9BURK</name>
<gene>
    <name evidence="1" type="ORF">AGI3411_03345</name>
</gene>
<organism evidence="1 2">
    <name type="scientific">Achromobacter agilis</name>
    <dbReference type="NCBI Taxonomy" id="1353888"/>
    <lineage>
        <taxon>Bacteria</taxon>
        <taxon>Pseudomonadati</taxon>
        <taxon>Pseudomonadota</taxon>
        <taxon>Betaproteobacteria</taxon>
        <taxon>Burkholderiales</taxon>
        <taxon>Alcaligenaceae</taxon>
        <taxon>Achromobacter</taxon>
    </lineage>
</organism>